<dbReference type="GeneID" id="115375239"/>
<dbReference type="PANTHER" id="PTHR35083:SF2">
    <property type="entry name" value="CHROMOSOME 17 CXORF38 HOMOLOG"/>
    <property type="match status" value="1"/>
</dbReference>
<dbReference type="RefSeq" id="XP_029930498.1">
    <property type="nucleotide sequence ID" value="XM_030074638.1"/>
</dbReference>
<gene>
    <name evidence="1" type="primary">LOC115375239</name>
</gene>
<evidence type="ECO:0000313" key="1">
    <source>
        <dbReference type="Ensembl" id="ENSMMDP00005024949.1"/>
    </source>
</evidence>
<dbReference type="Ensembl" id="ENSMMDT00005025478.1">
    <property type="protein sequence ID" value="ENSMMDP00005024949.1"/>
    <property type="gene ID" value="ENSMMDG00005011958.1"/>
</dbReference>
<name>A0A667YM58_9TELE</name>
<reference evidence="1" key="3">
    <citation type="submission" date="2025-09" db="UniProtKB">
        <authorList>
            <consortium name="Ensembl"/>
        </authorList>
    </citation>
    <scope>IDENTIFICATION</scope>
</reference>
<accession>A0A667YM58</accession>
<sequence>MASGDFLACMNSPEHKNWLKAVYCLRQIMREPLALYTNDQMKSFHRDLRQQNVFLQTACNTPPRLRRDELSQPCESCSRWMDVIMQHHRQPTVTVNWDNCNPSHWRHDYWEVAKAYMPRGLKKVGRAHECDTPALLNLINFCDHFKLDTTVVRQVIQYRNELVHAIFKVNDEWLHGFRTSLSNLIRQFHSEPWMEKVQQQIQETLALDLSISIVFQGHAADGLVADNMNYAIAQGPARDDADSRRSELAFSIRQMQVQSLRETVHELLYGEDTQDSEELAMLSSFLQANRNLEQLFSAELQTIRSLREERK</sequence>
<reference evidence="1" key="2">
    <citation type="submission" date="2025-08" db="UniProtKB">
        <authorList>
            <consortium name="Ensembl"/>
        </authorList>
    </citation>
    <scope>IDENTIFICATION</scope>
</reference>
<dbReference type="PANTHER" id="PTHR35083">
    <property type="entry name" value="RGD1565685 PROTEIN"/>
    <property type="match status" value="1"/>
</dbReference>
<evidence type="ECO:0000313" key="2">
    <source>
        <dbReference type="Proteomes" id="UP000472263"/>
    </source>
</evidence>
<keyword evidence="2" id="KW-1185">Reference proteome</keyword>
<reference evidence="1" key="1">
    <citation type="submission" date="2019-06" db="EMBL/GenBank/DDBJ databases">
        <authorList>
            <consortium name="Wellcome Sanger Institute Data Sharing"/>
        </authorList>
    </citation>
    <scope>NUCLEOTIDE SEQUENCE [LARGE SCALE GENOMIC DNA]</scope>
</reference>
<dbReference type="AlphaFoldDB" id="A0A667YM58"/>
<dbReference type="Proteomes" id="UP000472263">
    <property type="component" value="Chromosome 17"/>
</dbReference>
<protein>
    <submittedName>
        <fullName evidence="1">Uncharacterized protein</fullName>
    </submittedName>
</protein>
<proteinExistence type="predicted"/>
<organism evidence="1 2">
    <name type="scientific">Myripristis murdjan</name>
    <name type="common">pinecone soldierfish</name>
    <dbReference type="NCBI Taxonomy" id="586833"/>
    <lineage>
        <taxon>Eukaryota</taxon>
        <taxon>Metazoa</taxon>
        <taxon>Chordata</taxon>
        <taxon>Craniata</taxon>
        <taxon>Vertebrata</taxon>
        <taxon>Euteleostomi</taxon>
        <taxon>Actinopterygii</taxon>
        <taxon>Neopterygii</taxon>
        <taxon>Teleostei</taxon>
        <taxon>Neoteleostei</taxon>
        <taxon>Acanthomorphata</taxon>
        <taxon>Holocentriformes</taxon>
        <taxon>Holocentridae</taxon>
        <taxon>Myripristis</taxon>
    </lineage>
</organism>
<dbReference type="Pfam" id="PF15112">
    <property type="entry name" value="DUF4559"/>
    <property type="match status" value="1"/>
</dbReference>
<dbReference type="OrthoDB" id="9934809at2759"/>
<dbReference type="InParanoid" id="A0A667YM58"/>
<dbReference type="InterPro" id="IPR027897">
    <property type="entry name" value="DUF4559"/>
</dbReference>
<dbReference type="GeneTree" id="ENSGT00390000006290"/>